<dbReference type="RefSeq" id="XP_002341887.1">
    <property type="nucleotide sequence ID" value="XM_002341846.1"/>
</dbReference>
<dbReference type="GeneID" id="8104409"/>
<dbReference type="PhylomeDB" id="B8LXJ9"/>
<dbReference type="Proteomes" id="UP000001745">
    <property type="component" value="Unassembled WGS sequence"/>
</dbReference>
<evidence type="ECO:0000313" key="1">
    <source>
        <dbReference type="EMBL" id="EED24500.1"/>
    </source>
</evidence>
<sequence length="110" mass="12616">TVDNWNFLVAFPRVRMEAFKPNTIRSGFAISGLVPLDPHPVLQNLNIQVEGPTKAPTLPGSLQGYSDFQNTPYNSQQLQRKERSIKKIINQCCLHIERIYTGREWRLPLP</sequence>
<dbReference type="AlphaFoldDB" id="B8LXJ9"/>
<dbReference type="HOGENOM" id="CLU_2177188_0_0_1"/>
<gene>
    <name evidence="1" type="ORF">TSTA_078570</name>
</gene>
<protein>
    <submittedName>
        <fullName evidence="1">Uncharacterized protein</fullName>
    </submittedName>
</protein>
<evidence type="ECO:0000313" key="2">
    <source>
        <dbReference type="Proteomes" id="UP000001745"/>
    </source>
</evidence>
<dbReference type="VEuPathDB" id="FungiDB:TSTA_078570"/>
<reference evidence="2" key="1">
    <citation type="journal article" date="2015" name="Genome Announc.">
        <title>Genome sequence of the AIDS-associated pathogen Penicillium marneffei (ATCC18224) and its near taxonomic relative Talaromyces stipitatus (ATCC10500).</title>
        <authorList>
            <person name="Nierman W.C."/>
            <person name="Fedorova-Abrams N.D."/>
            <person name="Andrianopoulos A."/>
        </authorList>
    </citation>
    <scope>NUCLEOTIDE SEQUENCE [LARGE SCALE GENOMIC DNA]</scope>
    <source>
        <strain evidence="2">ATCC 10500 / CBS 375.48 / QM 6759 / NRRL 1006</strain>
    </source>
</reference>
<feature type="non-terminal residue" evidence="1">
    <location>
        <position position="1"/>
    </location>
</feature>
<keyword evidence="2" id="KW-1185">Reference proteome</keyword>
<dbReference type="InParanoid" id="B8LXJ9"/>
<name>B8LXJ9_TALSN</name>
<accession>B8LXJ9</accession>
<feature type="non-terminal residue" evidence="1">
    <location>
        <position position="110"/>
    </location>
</feature>
<dbReference type="EMBL" id="EQ962652">
    <property type="protein sequence ID" value="EED24500.1"/>
    <property type="molecule type" value="Genomic_DNA"/>
</dbReference>
<proteinExistence type="predicted"/>
<organism evidence="1 2">
    <name type="scientific">Talaromyces stipitatus (strain ATCC 10500 / CBS 375.48 / QM 6759 / NRRL 1006)</name>
    <name type="common">Penicillium stipitatum</name>
    <dbReference type="NCBI Taxonomy" id="441959"/>
    <lineage>
        <taxon>Eukaryota</taxon>
        <taxon>Fungi</taxon>
        <taxon>Dikarya</taxon>
        <taxon>Ascomycota</taxon>
        <taxon>Pezizomycotina</taxon>
        <taxon>Eurotiomycetes</taxon>
        <taxon>Eurotiomycetidae</taxon>
        <taxon>Eurotiales</taxon>
        <taxon>Trichocomaceae</taxon>
        <taxon>Talaromyces</taxon>
        <taxon>Talaromyces sect. Talaromyces</taxon>
    </lineage>
</organism>
<dbReference type="OrthoDB" id="4354814at2759"/>